<sequence length="683" mass="73712">MDPLLPLLRAGQALPTQSGAALVLNTPYPAQLEVQDGTALLVLRSGTTELRLSLLQLPELPLGKALTATLAFEPGQEIRILVSQTGAAITLPLTAPQRTILLQPQQLIQLTQQLNRGESPLLDGKPILTPELRRFLTTNAPITLQLSSHGTLSVQTATPRTTQSIPLSSLKEPAVIQSLLATRLPLMKQSQTAEANGNSMKTLNLDKVLQLSGANIEQNNVRLQPGVDYYARLQVKANQAADLVVQTPQGVLRLPLQQVPPLPPGLPLLLNFQQLNAERLTIQVKVLTGIATEIPLTATQARLLQEPKQLAMLQQQLSRGEVPAQLAGEPLKLPATLSSNTQPVNLQLQPASTTSTAAGSTFEPKGILLSVQPVAAEQVLQLNNKDFLKPLPWQSNQGAATATSGADKATNHVAEQGWRQLLPLLSSSPARLAALPEMPAAVVALLQQVRQAQPGGNQVLSVSEIQQQLQAVLQFQPLQAQPNLSTGAGTLAVAIQLLLGHLLRQPLSDNSKAGGKIQQLAQQIGQLDNQQASQLLRALGSHSSLLQLSQLQNADLPQLNQQWFIPLALQQHQESRFSEILLEQREAEKKPGAEKQKLWQLTMKFDLGQYGQLLAVAKLAGQDLQLQFYTDQPAALRQAEKFLPLLTERCQAQGIQVSQAACQLGKIPDTLGSRRTSLIATQA</sequence>
<reference evidence="2 3" key="1">
    <citation type="journal article" date="2012" name="J. Bacteriol.">
        <title>Genome Sequence of Pectin-Degrading Alishewanella agri, Isolated from Landfill Soil.</title>
        <authorList>
            <person name="Kim J."/>
            <person name="Jung J."/>
            <person name="Sung J.S."/>
            <person name="Chun J."/>
            <person name="Park W."/>
        </authorList>
    </citation>
    <scope>NUCLEOTIDE SEQUENCE [LARGE SCALE GENOMIC DNA]</scope>
    <source>
        <strain evidence="2 3">BL06</strain>
    </source>
</reference>
<dbReference type="PATRIC" id="fig|1195246.3.peg.951"/>
<dbReference type="STRING" id="1195246.AGRI_04837"/>
<dbReference type="InterPro" id="IPR021136">
    <property type="entry name" value="Flagellar_hook_control-like_C"/>
</dbReference>
<dbReference type="AlphaFoldDB" id="I9P3K8"/>
<gene>
    <name evidence="2" type="ORF">AGRI_04837</name>
</gene>
<dbReference type="RefSeq" id="WP_008983889.1">
    <property type="nucleotide sequence ID" value="NZ_AKKU01000011.1"/>
</dbReference>
<protein>
    <recommendedName>
        <fullName evidence="1">Flagellar hook-length control protein-like C-terminal domain-containing protein</fullName>
    </recommendedName>
</protein>
<proteinExistence type="predicted"/>
<accession>I9P3K8</accession>
<evidence type="ECO:0000259" key="1">
    <source>
        <dbReference type="Pfam" id="PF02120"/>
    </source>
</evidence>
<dbReference type="EMBL" id="AKKU01000011">
    <property type="protein sequence ID" value="EIW89399.1"/>
    <property type="molecule type" value="Genomic_DNA"/>
</dbReference>
<dbReference type="Pfam" id="PF02120">
    <property type="entry name" value="Flg_hook"/>
    <property type="match status" value="1"/>
</dbReference>
<organism evidence="2 3">
    <name type="scientific">Alishewanella agri BL06</name>
    <dbReference type="NCBI Taxonomy" id="1195246"/>
    <lineage>
        <taxon>Bacteria</taxon>
        <taxon>Pseudomonadati</taxon>
        <taxon>Pseudomonadota</taxon>
        <taxon>Gammaproteobacteria</taxon>
        <taxon>Alteromonadales</taxon>
        <taxon>Alteromonadaceae</taxon>
        <taxon>Alishewanella</taxon>
    </lineage>
</organism>
<comment type="caution">
    <text evidence="2">The sequence shown here is derived from an EMBL/GenBank/DDBJ whole genome shotgun (WGS) entry which is preliminary data.</text>
</comment>
<dbReference type="Proteomes" id="UP000035062">
    <property type="component" value="Unassembled WGS sequence"/>
</dbReference>
<keyword evidence="3" id="KW-1185">Reference proteome</keyword>
<evidence type="ECO:0000313" key="2">
    <source>
        <dbReference type="EMBL" id="EIW89399.1"/>
    </source>
</evidence>
<name>I9P3K8_9ALTE</name>
<evidence type="ECO:0000313" key="3">
    <source>
        <dbReference type="Proteomes" id="UP000035062"/>
    </source>
</evidence>
<feature type="domain" description="Flagellar hook-length control protein-like C-terminal" evidence="1">
    <location>
        <begin position="593"/>
        <end position="665"/>
    </location>
</feature>